<dbReference type="EMBL" id="AFDP01000017">
    <property type="protein sequence ID" value="EGG39396.1"/>
    <property type="molecule type" value="Genomic_DNA"/>
</dbReference>
<organism evidence="1 2">
    <name type="scientific">Streptococcus sanguinis SK1087</name>
    <dbReference type="NCBI Taxonomy" id="888824"/>
    <lineage>
        <taxon>Bacteria</taxon>
        <taxon>Bacillati</taxon>
        <taxon>Bacillota</taxon>
        <taxon>Bacilli</taxon>
        <taxon>Lactobacillales</taxon>
        <taxon>Streptococcaceae</taxon>
        <taxon>Streptococcus</taxon>
    </lineage>
</organism>
<proteinExistence type="predicted"/>
<dbReference type="HOGENOM" id="CLU_3206006_0_0_9"/>
<dbReference type="AlphaFoldDB" id="F3SJZ5"/>
<comment type="caution">
    <text evidence="1">The sequence shown here is derived from an EMBL/GenBank/DDBJ whole genome shotgun (WGS) entry which is preliminary data.</text>
</comment>
<accession>F3SJZ5</accession>
<reference evidence="1 2" key="1">
    <citation type="submission" date="2011-03" db="EMBL/GenBank/DDBJ databases">
        <authorList>
            <person name="Muzny D."/>
            <person name="Qin X."/>
            <person name="Deng J."/>
            <person name="Jiang H."/>
            <person name="Liu Y."/>
            <person name="Qu J."/>
            <person name="Song X.-Z."/>
            <person name="Zhang L."/>
            <person name="Thornton R."/>
            <person name="Coyle M."/>
            <person name="Francisco L."/>
            <person name="Jackson L."/>
            <person name="Javaid M."/>
            <person name="Korchina V."/>
            <person name="Kovar C."/>
            <person name="Mata R."/>
            <person name="Mathew T."/>
            <person name="Ngo R."/>
            <person name="Nguyen L."/>
            <person name="Nguyen N."/>
            <person name="Okwuonu G."/>
            <person name="Ongeri F."/>
            <person name="Pham C."/>
            <person name="Simmons D."/>
            <person name="Wilczek-Boney K."/>
            <person name="Hale W."/>
            <person name="Jakkamsetti A."/>
            <person name="Pham P."/>
            <person name="Ruth R."/>
            <person name="San Lucas F."/>
            <person name="Warren J."/>
            <person name="Zhang J."/>
            <person name="Zhao Z."/>
            <person name="Zhou C."/>
            <person name="Zhu D."/>
            <person name="Lee S."/>
            <person name="Bess C."/>
            <person name="Blankenburg K."/>
            <person name="Forbes L."/>
            <person name="Fu Q."/>
            <person name="Gubbala S."/>
            <person name="Hirani K."/>
            <person name="Jayaseelan J.C."/>
            <person name="Lara F."/>
            <person name="Munidasa M."/>
            <person name="Palculict T."/>
            <person name="Patil S."/>
            <person name="Pu L.-L."/>
            <person name="Saada N."/>
            <person name="Tang L."/>
            <person name="Weissenberger G."/>
            <person name="Zhu Y."/>
            <person name="Hemphill L."/>
            <person name="Shang Y."/>
            <person name="Youmans B."/>
            <person name="Ayvaz T."/>
            <person name="Ross M."/>
            <person name="Santibanez J."/>
            <person name="Aqrawi P."/>
            <person name="Gross S."/>
            <person name="Joshi V."/>
            <person name="Fowler G."/>
            <person name="Nazareth L."/>
            <person name="Reid J."/>
            <person name="Worley K."/>
            <person name="Petrosino J."/>
            <person name="Highlander S."/>
            <person name="Gibbs R."/>
        </authorList>
    </citation>
    <scope>NUCLEOTIDE SEQUENCE [LARGE SCALE GENOMIC DNA]</scope>
    <source>
        <strain evidence="1 2">SK1087</strain>
    </source>
</reference>
<evidence type="ECO:0000313" key="2">
    <source>
        <dbReference type="Proteomes" id="UP000003378"/>
    </source>
</evidence>
<gene>
    <name evidence="1" type="ORF">HMPREF9397_1467</name>
</gene>
<evidence type="ECO:0000313" key="1">
    <source>
        <dbReference type="EMBL" id="EGG39396.1"/>
    </source>
</evidence>
<name>F3SJZ5_STRSA</name>
<dbReference type="Proteomes" id="UP000003378">
    <property type="component" value="Unassembled WGS sequence"/>
</dbReference>
<protein>
    <submittedName>
        <fullName evidence="1">Uncharacterized protein</fullName>
    </submittedName>
</protein>
<sequence length="45" mass="5298">MKITEGLALARERKENLMMNMQNLFHDFLSLAIVKNIDLKPFLIH</sequence>